<gene>
    <name evidence="1" type="ORF">NYO98_10560</name>
</gene>
<evidence type="ECO:0000313" key="2">
    <source>
        <dbReference type="Proteomes" id="UP001074726"/>
    </source>
</evidence>
<accession>A0ABT4CCN5</accession>
<protein>
    <submittedName>
        <fullName evidence="1">Uncharacterized protein</fullName>
    </submittedName>
</protein>
<proteinExistence type="predicted"/>
<dbReference type="EMBL" id="JAPPUX010000003">
    <property type="protein sequence ID" value="MCY4726720.1"/>
    <property type="molecule type" value="Genomic_DNA"/>
</dbReference>
<sequence length="63" mass="6656">MKEALTKAVLPGDRKRGMTLDQLTGLVQSALRDDLPPDALVSARVGFRGQVHAVTITPAADDA</sequence>
<comment type="caution">
    <text evidence="1">The sequence shown here is derived from an EMBL/GenBank/DDBJ whole genome shotgun (WGS) entry which is preliminary data.</text>
</comment>
<name>A0ABT4CCN5_9ACTN</name>
<evidence type="ECO:0000313" key="1">
    <source>
        <dbReference type="EMBL" id="MCY4726720.1"/>
    </source>
</evidence>
<dbReference type="RefSeq" id="WP_268111628.1">
    <property type="nucleotide sequence ID" value="NZ_JAPPUX010000003.1"/>
</dbReference>
<reference evidence="1" key="1">
    <citation type="submission" date="2022-08" db="EMBL/GenBank/DDBJ databases">
        <title>Genome sequencing of Nocardioides sp. STR2.</title>
        <authorList>
            <person name="So Y."/>
        </authorList>
    </citation>
    <scope>NUCLEOTIDE SEQUENCE</scope>
    <source>
        <strain evidence="1">STR2</strain>
    </source>
</reference>
<keyword evidence="2" id="KW-1185">Reference proteome</keyword>
<organism evidence="1 2">
    <name type="scientific">Nocardioides pini</name>
    <dbReference type="NCBI Taxonomy" id="2975053"/>
    <lineage>
        <taxon>Bacteria</taxon>
        <taxon>Bacillati</taxon>
        <taxon>Actinomycetota</taxon>
        <taxon>Actinomycetes</taxon>
        <taxon>Propionibacteriales</taxon>
        <taxon>Nocardioidaceae</taxon>
        <taxon>Nocardioides</taxon>
    </lineage>
</organism>
<dbReference type="Proteomes" id="UP001074726">
    <property type="component" value="Unassembled WGS sequence"/>
</dbReference>